<keyword evidence="3" id="KW-1185">Reference proteome</keyword>
<sequence length="585" mass="64897">MERSHGTFPLKKSKTTKPTTSAAAVQVGSSHFSASSHSKRQVYRSYSRSPSRSSTPPTSSRAETSQPTTIDSRLLDRVWNELTCAPSPTTSKHAETLTPVDLSSLHAPQQFQPHTRPPTVLELISAIAKGQNVNRRFDCETDNDTQAFSVPRSHRHILQLTQLLTLSLNPDHVFNPTHLGQHDYVLVDSFLHSDFFQQIRSIFTKEIYVPSSSEVTGIQSQHLPVLVVTQALTALTSLSQKATTYLQELSTQGQPTPDVMLARLWALHRYAENILQRRTMIHTQLLPIIFSQPSEIQTMVNLLASYGVTYSKIVTAVATSAAVHAEIVKIYDLYHKLLTEHFRSQSGLSALSVQVGDFPPPSFSASASTHTQPPVTPVSSSMDTTPVSAHSQASKVVEFHSPQPMVLSTPPTGEIPSSPTSSVVEVPVQRPEDRAVRTSAKQQLVARPEDGPPKPIPLERQWAVARPQPQQSPQPSSSEPTVMCHFCNGRHWSSSCSVVFRLTDRMKMNVNRGACFLCCRKHAEKDCPFKERRCRACKSRLHDTSFCYLNNGVENDIDALEYSGFLEQCKAMADMVRKGESTGFY</sequence>
<feature type="region of interest" description="Disordered" evidence="1">
    <location>
        <begin position="362"/>
        <end position="457"/>
    </location>
</feature>
<feature type="compositionally biased region" description="Low complexity" evidence="1">
    <location>
        <begin position="416"/>
        <end position="428"/>
    </location>
</feature>
<protein>
    <submittedName>
        <fullName evidence="2">Uncharacterized protein</fullName>
    </submittedName>
</protein>
<dbReference type="AlphaFoldDB" id="A0A016W0I5"/>
<feature type="compositionally biased region" description="Low complexity" evidence="1">
    <location>
        <begin position="16"/>
        <end position="36"/>
    </location>
</feature>
<name>A0A016W0I5_9BILA</name>
<feature type="region of interest" description="Disordered" evidence="1">
    <location>
        <begin position="1"/>
        <end position="68"/>
    </location>
</feature>
<proteinExistence type="predicted"/>
<gene>
    <name evidence="2" type="primary">Acey_s0002.g630</name>
    <name evidence="2" type="ORF">Y032_0002g630</name>
</gene>
<evidence type="ECO:0000313" key="2">
    <source>
        <dbReference type="EMBL" id="EYC33155.1"/>
    </source>
</evidence>
<comment type="caution">
    <text evidence="2">The sequence shown here is derived from an EMBL/GenBank/DDBJ whole genome shotgun (WGS) entry which is preliminary data.</text>
</comment>
<organism evidence="2 3">
    <name type="scientific">Ancylostoma ceylanicum</name>
    <dbReference type="NCBI Taxonomy" id="53326"/>
    <lineage>
        <taxon>Eukaryota</taxon>
        <taxon>Metazoa</taxon>
        <taxon>Ecdysozoa</taxon>
        <taxon>Nematoda</taxon>
        <taxon>Chromadorea</taxon>
        <taxon>Rhabditida</taxon>
        <taxon>Rhabditina</taxon>
        <taxon>Rhabditomorpha</taxon>
        <taxon>Strongyloidea</taxon>
        <taxon>Ancylostomatidae</taxon>
        <taxon>Ancylostomatinae</taxon>
        <taxon>Ancylostoma</taxon>
    </lineage>
</organism>
<dbReference type="STRING" id="53326.A0A016W0I5"/>
<reference evidence="3" key="1">
    <citation type="journal article" date="2015" name="Nat. Genet.">
        <title>The genome and transcriptome of the zoonotic hookworm Ancylostoma ceylanicum identify infection-specific gene families.</title>
        <authorList>
            <person name="Schwarz E.M."/>
            <person name="Hu Y."/>
            <person name="Antoshechkin I."/>
            <person name="Miller M.M."/>
            <person name="Sternberg P.W."/>
            <person name="Aroian R.V."/>
        </authorList>
    </citation>
    <scope>NUCLEOTIDE SEQUENCE</scope>
    <source>
        <strain evidence="3">HY135</strain>
    </source>
</reference>
<dbReference type="EMBL" id="JARK01001338">
    <property type="protein sequence ID" value="EYC33155.1"/>
    <property type="molecule type" value="Genomic_DNA"/>
</dbReference>
<dbReference type="OrthoDB" id="5907365at2759"/>
<evidence type="ECO:0000313" key="3">
    <source>
        <dbReference type="Proteomes" id="UP000024635"/>
    </source>
</evidence>
<accession>A0A016W0I5</accession>
<dbReference type="Proteomes" id="UP000024635">
    <property type="component" value="Unassembled WGS sequence"/>
</dbReference>
<evidence type="ECO:0000256" key="1">
    <source>
        <dbReference type="SAM" id="MobiDB-lite"/>
    </source>
</evidence>
<feature type="compositionally biased region" description="Low complexity" evidence="1">
    <location>
        <begin position="43"/>
        <end position="61"/>
    </location>
</feature>
<feature type="compositionally biased region" description="Polar residues" evidence="1">
    <location>
        <begin position="369"/>
        <end position="394"/>
    </location>
</feature>